<evidence type="ECO:0000256" key="7">
    <source>
        <dbReference type="ARBA" id="ARBA00023157"/>
    </source>
</evidence>
<keyword evidence="5 8" id="KW-0646">Protease inhibitor</keyword>
<evidence type="ECO:0000256" key="8">
    <source>
        <dbReference type="HAMAP-Rule" id="MF_00778"/>
    </source>
</evidence>
<dbReference type="Gene3D" id="3.30.350.10">
    <property type="entry name" value="Subtilisin inhibitor-like"/>
    <property type="match status" value="1"/>
</dbReference>
<keyword evidence="4 8" id="KW-0964">Secreted</keyword>
<dbReference type="PRINTS" id="PR00294">
    <property type="entry name" value="SSBTLNINHBTR"/>
</dbReference>
<feature type="disulfide bond" evidence="8">
    <location>
        <begin position="106"/>
        <end position="136"/>
    </location>
</feature>
<gene>
    <name evidence="8" type="primary">sti</name>
    <name evidence="11" type="ORF">DWB77_06692</name>
</gene>
<protein>
    <recommendedName>
        <fullName evidence="8">Probable subtilase-type protease inhibitor</fullName>
    </recommendedName>
</protein>
<organism evidence="11 12">
    <name type="scientific">Streptomyces hundungensis</name>
    <dbReference type="NCBI Taxonomy" id="1077946"/>
    <lineage>
        <taxon>Bacteria</taxon>
        <taxon>Bacillati</taxon>
        <taxon>Actinomycetota</taxon>
        <taxon>Actinomycetes</taxon>
        <taxon>Kitasatosporales</taxon>
        <taxon>Streptomycetaceae</taxon>
        <taxon>Streptomyces</taxon>
    </lineage>
</organism>
<evidence type="ECO:0000256" key="5">
    <source>
        <dbReference type="ARBA" id="ARBA00022690"/>
    </source>
</evidence>
<accession>A0A387HRP7</accession>
<dbReference type="GO" id="GO:0005576">
    <property type="term" value="C:extracellular region"/>
    <property type="evidence" value="ECO:0007669"/>
    <property type="project" value="UniProtKB-SubCell"/>
</dbReference>
<comment type="subcellular location">
    <subcellularLocation>
        <location evidence="1 8">Secreted</location>
    </subcellularLocation>
</comment>
<keyword evidence="8" id="KW-0732">Signal</keyword>
<comment type="similarity">
    <text evidence="2 8 9">Belongs to the protease inhibitor I16 (SSI) family.</text>
</comment>
<sequence precursor="true">MRKIAAVSAVTVALLANGLVGTGLGSATAAPAGAMKPMSLYPPSALVISVEPGTGNEGASVQRAVTLNCTPTPSGTHPAPAAACAELRGVQGNFSALAASGGPRLCTKIWQPVTVRADGVWNGQRINYVQTYANSCMKAAGSEAVFNF</sequence>
<dbReference type="GO" id="GO:0004867">
    <property type="term" value="F:serine-type endopeptidase inhibitor activity"/>
    <property type="evidence" value="ECO:0007669"/>
    <property type="project" value="UniProtKB-UniRule"/>
</dbReference>
<evidence type="ECO:0000256" key="4">
    <source>
        <dbReference type="ARBA" id="ARBA00022525"/>
    </source>
</evidence>
<dbReference type="InterPro" id="IPR020054">
    <property type="entry name" value="Prot_inh_SSI_I16_CS"/>
</dbReference>
<feature type="signal peptide" evidence="8">
    <location>
        <begin position="1"/>
        <end position="29"/>
    </location>
</feature>
<evidence type="ECO:0000313" key="11">
    <source>
        <dbReference type="EMBL" id="AYG84478.1"/>
    </source>
</evidence>
<feature type="disulfide bond" evidence="8">
    <location>
        <begin position="69"/>
        <end position="84"/>
    </location>
</feature>
<dbReference type="OrthoDB" id="3542626at2"/>
<dbReference type="InterPro" id="IPR036819">
    <property type="entry name" value="Subtilisin_inhibitor-like_sf"/>
</dbReference>
<evidence type="ECO:0000256" key="2">
    <source>
        <dbReference type="ARBA" id="ARBA00010472"/>
    </source>
</evidence>
<proteinExistence type="inferred from homology"/>
<dbReference type="InterPro" id="IPR000691">
    <property type="entry name" value="Prot_inh_I16_SSI"/>
</dbReference>
<feature type="domain" description="Subtilisin inhibitor" evidence="10">
    <location>
        <begin position="43"/>
        <end position="134"/>
    </location>
</feature>
<evidence type="ECO:0000259" key="10">
    <source>
        <dbReference type="Pfam" id="PF00720"/>
    </source>
</evidence>
<comment type="subunit">
    <text evidence="3 8">Homodimer.</text>
</comment>
<evidence type="ECO:0000256" key="6">
    <source>
        <dbReference type="ARBA" id="ARBA00022900"/>
    </source>
</evidence>
<dbReference type="KEGG" id="shun:DWB77_06692"/>
<keyword evidence="6 8" id="KW-0722">Serine protease inhibitor</keyword>
<evidence type="ECO:0000256" key="3">
    <source>
        <dbReference type="ARBA" id="ARBA00011738"/>
    </source>
</evidence>
<dbReference type="PROSITE" id="PS00999">
    <property type="entry name" value="SSI"/>
    <property type="match status" value="1"/>
</dbReference>
<dbReference type="InterPro" id="IPR023549">
    <property type="entry name" value="Subtilisin_inhibitor"/>
</dbReference>
<dbReference type="EMBL" id="CP032698">
    <property type="protein sequence ID" value="AYG84478.1"/>
    <property type="molecule type" value="Genomic_DNA"/>
</dbReference>
<dbReference type="SUPFAM" id="SSF55399">
    <property type="entry name" value="Subtilisin inhibitor"/>
    <property type="match status" value="1"/>
</dbReference>
<keyword evidence="7 8" id="KW-1015">Disulfide bond</keyword>
<dbReference type="RefSeq" id="WP_120725903.1">
    <property type="nucleotide sequence ID" value="NZ_CP032698.1"/>
</dbReference>
<dbReference type="AlphaFoldDB" id="A0A387HRP7"/>
<dbReference type="Pfam" id="PF00720">
    <property type="entry name" value="SSI"/>
    <property type="match status" value="1"/>
</dbReference>
<evidence type="ECO:0000313" key="12">
    <source>
        <dbReference type="Proteomes" id="UP000271554"/>
    </source>
</evidence>
<evidence type="ECO:0000256" key="9">
    <source>
        <dbReference type="RuleBase" id="RU003471"/>
    </source>
</evidence>
<dbReference type="Proteomes" id="UP000271554">
    <property type="component" value="Chromosome"/>
</dbReference>
<name>A0A387HRP7_9ACTN</name>
<keyword evidence="12" id="KW-1185">Reference proteome</keyword>
<feature type="site" description="Reactive bond" evidence="8">
    <location>
        <begin position="108"/>
        <end position="109"/>
    </location>
</feature>
<reference evidence="11 12" key="1">
    <citation type="submission" date="2018-10" db="EMBL/GenBank/DDBJ databases">
        <title>Relationship between Morphology and Antimicrobial Activity in Streptomyces.</title>
        <authorList>
            <person name="Kang H.J."/>
            <person name="Kim S.B."/>
        </authorList>
    </citation>
    <scope>NUCLEOTIDE SEQUENCE [LARGE SCALE GENOMIC DNA]</scope>
    <source>
        <strain evidence="11 12">BH38</strain>
    </source>
</reference>
<dbReference type="HAMAP" id="MF_00778">
    <property type="entry name" value="SSI"/>
    <property type="match status" value="1"/>
</dbReference>
<feature type="chain" id="PRO_5017489828" description="Probable subtilase-type protease inhibitor" evidence="8">
    <location>
        <begin position="30"/>
        <end position="148"/>
    </location>
</feature>
<evidence type="ECO:0000256" key="1">
    <source>
        <dbReference type="ARBA" id="ARBA00004613"/>
    </source>
</evidence>
<comment type="function">
    <text evidence="8">Strong inhibitor of bacterial serine proteases such as subtilisin.</text>
</comment>